<feature type="domain" description="FAD dependent oxidoreductase" evidence="6">
    <location>
        <begin position="7"/>
        <end position="378"/>
    </location>
</feature>
<dbReference type="InterPro" id="IPR006076">
    <property type="entry name" value="FAD-dep_OxRdtase"/>
</dbReference>
<name>A0AAW0T833_SCYPA</name>
<dbReference type="Pfam" id="PF01266">
    <property type="entry name" value="DAO"/>
    <property type="match status" value="1"/>
</dbReference>
<comment type="cofactor">
    <cofactor evidence="1">
        <name>FAD</name>
        <dbReference type="ChEBI" id="CHEBI:57692"/>
    </cofactor>
</comment>
<evidence type="ECO:0000256" key="3">
    <source>
        <dbReference type="ARBA" id="ARBA00022630"/>
    </source>
</evidence>
<dbReference type="InterPro" id="IPR036188">
    <property type="entry name" value="FAD/NAD-bd_sf"/>
</dbReference>
<gene>
    <name evidence="7" type="ORF">O3P69_011546</name>
</gene>
<evidence type="ECO:0000256" key="4">
    <source>
        <dbReference type="ARBA" id="ARBA00022827"/>
    </source>
</evidence>
<evidence type="ECO:0000256" key="1">
    <source>
        <dbReference type="ARBA" id="ARBA00001974"/>
    </source>
</evidence>
<organism evidence="7 8">
    <name type="scientific">Scylla paramamosain</name>
    <name type="common">Mud crab</name>
    <dbReference type="NCBI Taxonomy" id="85552"/>
    <lineage>
        <taxon>Eukaryota</taxon>
        <taxon>Metazoa</taxon>
        <taxon>Ecdysozoa</taxon>
        <taxon>Arthropoda</taxon>
        <taxon>Crustacea</taxon>
        <taxon>Multicrustacea</taxon>
        <taxon>Malacostraca</taxon>
        <taxon>Eumalacostraca</taxon>
        <taxon>Eucarida</taxon>
        <taxon>Decapoda</taxon>
        <taxon>Pleocyemata</taxon>
        <taxon>Brachyura</taxon>
        <taxon>Eubrachyura</taxon>
        <taxon>Portunoidea</taxon>
        <taxon>Portunidae</taxon>
        <taxon>Portuninae</taxon>
        <taxon>Scylla</taxon>
    </lineage>
</organism>
<evidence type="ECO:0000256" key="5">
    <source>
        <dbReference type="ARBA" id="ARBA00023002"/>
    </source>
</evidence>
<dbReference type="EMBL" id="JARAKH010000038">
    <property type="protein sequence ID" value="KAK8383098.1"/>
    <property type="molecule type" value="Genomic_DNA"/>
</dbReference>
<keyword evidence="3" id="KW-0285">Flavoprotein</keyword>
<dbReference type="AlphaFoldDB" id="A0AAW0T833"/>
<keyword evidence="4" id="KW-0274">FAD</keyword>
<dbReference type="EMBL" id="JARAKH010000038">
    <property type="protein sequence ID" value="KAK8383100.1"/>
    <property type="molecule type" value="Genomic_DNA"/>
</dbReference>
<dbReference type="PANTHER" id="PTHR10961">
    <property type="entry name" value="PEROXISOMAL SARCOSINE OXIDASE"/>
    <property type="match status" value="1"/>
</dbReference>
<reference evidence="7 8" key="1">
    <citation type="submission" date="2023-03" db="EMBL/GenBank/DDBJ databases">
        <title>High-quality genome of Scylla paramamosain provides insights in environmental adaptation.</title>
        <authorList>
            <person name="Zhang L."/>
        </authorList>
    </citation>
    <scope>NUCLEOTIDE SEQUENCE [LARGE SCALE GENOMIC DNA]</scope>
    <source>
        <strain evidence="7">LZ_2023a</strain>
        <tissue evidence="7">Muscle</tissue>
    </source>
</reference>
<keyword evidence="5" id="KW-0560">Oxidoreductase</keyword>
<dbReference type="Gene3D" id="3.50.50.60">
    <property type="entry name" value="FAD/NAD(P)-binding domain"/>
    <property type="match status" value="1"/>
</dbReference>
<dbReference type="GO" id="GO:0008115">
    <property type="term" value="F:sarcosine oxidase activity"/>
    <property type="evidence" value="ECO:0007669"/>
    <property type="project" value="TreeGrafter"/>
</dbReference>
<keyword evidence="8" id="KW-1185">Reference proteome</keyword>
<proteinExistence type="inferred from homology"/>
<dbReference type="InterPro" id="IPR045170">
    <property type="entry name" value="MTOX"/>
</dbReference>
<dbReference type="GO" id="GO:0050660">
    <property type="term" value="F:flavin adenine dinucleotide binding"/>
    <property type="evidence" value="ECO:0007669"/>
    <property type="project" value="InterPro"/>
</dbReference>
<comment type="caution">
    <text evidence="7">The sequence shown here is derived from an EMBL/GenBank/DDBJ whole genome shotgun (WGS) entry which is preliminary data.</text>
</comment>
<dbReference type="PANTHER" id="PTHR10961:SF10">
    <property type="entry name" value="FAD DEPENDENT OXIDOREDUCTASE DOMAIN-CONTAINING PROTEIN"/>
    <property type="match status" value="1"/>
</dbReference>
<dbReference type="SUPFAM" id="SSF51905">
    <property type="entry name" value="FAD/NAD(P)-binding domain"/>
    <property type="match status" value="1"/>
</dbReference>
<accession>A0AAW0T833</accession>
<evidence type="ECO:0000313" key="8">
    <source>
        <dbReference type="Proteomes" id="UP001487740"/>
    </source>
</evidence>
<evidence type="ECO:0000259" key="6">
    <source>
        <dbReference type="Pfam" id="PF01266"/>
    </source>
</evidence>
<dbReference type="Proteomes" id="UP001487740">
    <property type="component" value="Unassembled WGS sequence"/>
</dbReference>
<evidence type="ECO:0000256" key="2">
    <source>
        <dbReference type="ARBA" id="ARBA00010989"/>
    </source>
</evidence>
<protein>
    <recommendedName>
        <fullName evidence="6">FAD dependent oxidoreductase domain-containing protein</fullName>
    </recommendedName>
</protein>
<evidence type="ECO:0000313" key="7">
    <source>
        <dbReference type="EMBL" id="KAK8383100.1"/>
    </source>
</evidence>
<sequence>MEEKVFDLVVVGAGLMGSAAAFHASQLSKISVCLVGPPEPKNRQEVEIFGCWHDEGRVYYRISPLHTWQVVSSRSIERLANLEELTGIKICTKTGCIHIYKDKKKHEENIEVSRQLDLEGQDISHTWKNIFPFLNMPEGASICYEEKCAGHLNPRRLVEAHQKAAQLAGTHLLKEIVMTVRPSETMMHRWEVVTESGTVLQCQQVLVATGGYAALKPLFQHVKPGFVPKLELRTQTVAFLQISEEEAHRLWRMPCMVIRHPFKNLDGGYVVPPIKYPDGKWYVKMGHGRAYEETRSSLAEVTHWYQQQSGVPECVQQLTQYLKYLLPGLKVESVCGDGCLTSHTPNGEPYIDIVAEGFGVVLGGNGYGAKCSEELGRLSVHLTLLGEWDSDVPRERVRIIWEAETVNKVH</sequence>
<comment type="similarity">
    <text evidence="2">Belongs to the MSOX/MTOX family.</text>
</comment>
<dbReference type="Gene3D" id="3.30.9.10">
    <property type="entry name" value="D-Amino Acid Oxidase, subunit A, domain 2"/>
    <property type="match status" value="1"/>
</dbReference>